<evidence type="ECO:0000313" key="2">
    <source>
        <dbReference type="EMBL" id="NEN50900.1"/>
    </source>
</evidence>
<sequence>MSHEDLQRLIWRRLFELGLTAEEASARTLGVVSKEAVRGLVGGRTSVYVNDRVARALARALDVPENRVRRTAGLPVEEAESARTGPHLRIVR</sequence>
<reference evidence="2 4" key="2">
    <citation type="submission" date="2020-02" db="EMBL/GenBank/DDBJ databases">
        <title>The WGS of Modestobacter muralis DSM 100205.</title>
        <authorList>
            <person name="Jiang Z."/>
        </authorList>
    </citation>
    <scope>NUCLEOTIDE SEQUENCE [LARGE SCALE GENOMIC DNA]</scope>
    <source>
        <strain evidence="2 4">DSM 100205</strain>
    </source>
</reference>
<dbReference type="Proteomes" id="UP000468828">
    <property type="component" value="Unassembled WGS sequence"/>
</dbReference>
<reference evidence="1 3" key="1">
    <citation type="submission" date="2020-01" db="EMBL/GenBank/DDBJ databases">
        <title>the WGS Modestobacter muralis CPCC 204518.</title>
        <authorList>
            <person name="Jiang Z."/>
        </authorList>
    </citation>
    <scope>NUCLEOTIDE SEQUENCE [LARGE SCALE GENOMIC DNA]</scope>
    <source>
        <strain evidence="1 3">DSM 100205</strain>
    </source>
</reference>
<dbReference type="EMBL" id="JAAGWH010000016">
    <property type="protein sequence ID" value="NEK94133.1"/>
    <property type="molecule type" value="Genomic_DNA"/>
</dbReference>
<name>A0A6P0ETG9_9ACTN</name>
<organism evidence="1 3">
    <name type="scientific">Modestobacter muralis</name>
    <dbReference type="NCBI Taxonomy" id="1608614"/>
    <lineage>
        <taxon>Bacteria</taxon>
        <taxon>Bacillati</taxon>
        <taxon>Actinomycetota</taxon>
        <taxon>Actinomycetes</taxon>
        <taxon>Geodermatophilales</taxon>
        <taxon>Geodermatophilaceae</taxon>
        <taxon>Modestobacter</taxon>
    </lineage>
</organism>
<proteinExistence type="predicted"/>
<evidence type="ECO:0000313" key="3">
    <source>
        <dbReference type="Proteomes" id="UP000468828"/>
    </source>
</evidence>
<gene>
    <name evidence="2" type="ORF">G3R41_08085</name>
    <name evidence="1" type="ORF">GCU67_08085</name>
</gene>
<evidence type="ECO:0008006" key="5">
    <source>
        <dbReference type="Google" id="ProtNLM"/>
    </source>
</evidence>
<dbReference type="EMBL" id="JAAGWB010000016">
    <property type="protein sequence ID" value="NEN50900.1"/>
    <property type="molecule type" value="Genomic_DNA"/>
</dbReference>
<dbReference type="AlphaFoldDB" id="A0A6P0ETG9"/>
<evidence type="ECO:0000313" key="1">
    <source>
        <dbReference type="EMBL" id="NEK94133.1"/>
    </source>
</evidence>
<comment type="caution">
    <text evidence="1">The sequence shown here is derived from an EMBL/GenBank/DDBJ whole genome shotgun (WGS) entry which is preliminary data.</text>
</comment>
<evidence type="ECO:0000313" key="4">
    <source>
        <dbReference type="Proteomes" id="UP000471152"/>
    </source>
</evidence>
<protein>
    <recommendedName>
        <fullName evidence="5">XRE family transcriptional regulator</fullName>
    </recommendedName>
</protein>
<dbReference type="Proteomes" id="UP000471152">
    <property type="component" value="Unassembled WGS sequence"/>
</dbReference>
<dbReference type="RefSeq" id="WP_163610594.1">
    <property type="nucleotide sequence ID" value="NZ_JAAGWB010000016.1"/>
</dbReference>
<keyword evidence="3" id="KW-1185">Reference proteome</keyword>
<accession>A0A6P0ETG9</accession>